<dbReference type="PROSITE" id="PS51465">
    <property type="entry name" value="KAZAL_2"/>
    <property type="match status" value="1"/>
</dbReference>
<feature type="compositionally biased region" description="Basic and acidic residues" evidence="17">
    <location>
        <begin position="217"/>
        <end position="232"/>
    </location>
</feature>
<keyword evidence="11" id="KW-0357">Heparan sulfate</keyword>
<dbReference type="SUPFAM" id="SSF47473">
    <property type="entry name" value="EF-hand"/>
    <property type="match status" value="1"/>
</dbReference>
<evidence type="ECO:0000256" key="17">
    <source>
        <dbReference type="SAM" id="MobiDB-lite"/>
    </source>
</evidence>
<keyword evidence="12" id="KW-0481">Metalloenzyme inhibitor</keyword>
<evidence type="ECO:0000256" key="14">
    <source>
        <dbReference type="ARBA" id="ARBA00069185"/>
    </source>
</evidence>
<dbReference type="Gene3D" id="4.10.800.10">
    <property type="entry name" value="Thyroglobulin type-1"/>
    <property type="match status" value="1"/>
</dbReference>
<evidence type="ECO:0000256" key="13">
    <source>
        <dbReference type="ARBA" id="ARBA00053745"/>
    </source>
</evidence>
<feature type="region of interest" description="Disordered" evidence="17">
    <location>
        <begin position="556"/>
        <end position="628"/>
    </location>
</feature>
<dbReference type="PANTHER" id="PTHR13866">
    <property type="entry name" value="SPARC OSTEONECTIN"/>
    <property type="match status" value="1"/>
</dbReference>
<feature type="domain" description="Kazal-like" evidence="19">
    <location>
        <begin position="302"/>
        <end position="353"/>
    </location>
</feature>
<proteinExistence type="predicted"/>
<dbReference type="PROSITE" id="PS00484">
    <property type="entry name" value="THYROGLOBULIN_1_1"/>
    <property type="match status" value="1"/>
</dbReference>
<dbReference type="SMART" id="SM00211">
    <property type="entry name" value="TY"/>
    <property type="match status" value="1"/>
</dbReference>
<evidence type="ECO:0000256" key="11">
    <source>
        <dbReference type="ARBA" id="ARBA00023207"/>
    </source>
</evidence>
<dbReference type="InterPro" id="IPR002350">
    <property type="entry name" value="Kazal_dom"/>
</dbReference>
<dbReference type="InterPro" id="IPR019577">
    <property type="entry name" value="SPARC/Testican_Ca-bd-dom"/>
</dbReference>
<evidence type="ECO:0000256" key="5">
    <source>
        <dbReference type="ARBA" id="ARBA00022690"/>
    </source>
</evidence>
<dbReference type="InterPro" id="IPR036058">
    <property type="entry name" value="Kazal_dom_sf"/>
</dbReference>
<keyword evidence="2" id="KW-0964">Secreted</keyword>
<dbReference type="GO" id="GO:0030414">
    <property type="term" value="F:peptidase inhibitor activity"/>
    <property type="evidence" value="ECO:0007669"/>
    <property type="project" value="UniProtKB-KW"/>
</dbReference>
<evidence type="ECO:0000256" key="8">
    <source>
        <dbReference type="ARBA" id="ARBA00022974"/>
    </source>
</evidence>
<sequence>MRQSAPFCVDAKGALGEYLSEVCLFLEPLNSKCTESFYNTIITANNDEREPAFDTASINPPALRSEYKKKHRCEKERSVKREERERERKGAVSGDRGGGGESSRCARLVRQQQCLAVRAAHSQVCQSGARDCARGRGITFSGSRNRTPHRSGRTMMLVFLLPAVALLLSTQTPVSANNNNDKWLSTVAQYNKDRSWNRFRDEAEDDYFKSWAPAKSLDQEHPPEPARSEKRGSRAHLGAAKKPVQDGPDVTKQDPCLKVKCPPHKICISHDYQTAICTNHKQPGHSVKARKGSSGHKRRAEAGAHGKCKLCSTQQSTPVCGSDGHTYSSKCKLEFQSCLSGKTISVRCDGLCPCLPGHELPKPQHKPDKIQRSEKRDKTERTACTDAELHSLAARLKDWFGVLHQDANRDLKSSDSVDSANGHFDTSILPICKDSLGWMFNKLDMNFDLLLDQSELSAIYLDKYELCMKPLFNSCDSFKDGKLSNNEWCFCFQKPQGLPCQTEKSKIQNQSRKKSLIGAYIPRCTEEGYFKPTQCHGSTGQCWCVDKYGNEIAGSRKQGNPNCDEDQETSGDFGSGGAVILLDDQEETPSPSAHSRQKKRRGRIHPRGAVEDDEDGDDDKEEEIGYIW</sequence>
<dbReference type="FunFam" id="4.10.800.10:FF:000001">
    <property type="entry name" value="Testican-3 isoform 2"/>
    <property type="match status" value="1"/>
</dbReference>
<dbReference type="SUPFAM" id="SSF100895">
    <property type="entry name" value="Kazal-type serine protease inhibitors"/>
    <property type="match status" value="1"/>
</dbReference>
<dbReference type="Gene3D" id="1.10.238.10">
    <property type="entry name" value="EF-hand"/>
    <property type="match status" value="1"/>
</dbReference>
<evidence type="ECO:0000313" key="20">
    <source>
        <dbReference type="EMBL" id="KAK7922761.1"/>
    </source>
</evidence>
<dbReference type="GO" id="GO:0005615">
    <property type="term" value="C:extracellular space"/>
    <property type="evidence" value="ECO:0007669"/>
    <property type="project" value="TreeGrafter"/>
</dbReference>
<name>A0AAW0PDH3_9GOBI</name>
<evidence type="ECO:0000256" key="2">
    <source>
        <dbReference type="ARBA" id="ARBA00022525"/>
    </source>
</evidence>
<dbReference type="AlphaFoldDB" id="A0AAW0PDH3"/>
<evidence type="ECO:0000256" key="7">
    <source>
        <dbReference type="ARBA" id="ARBA00022837"/>
    </source>
</evidence>
<comment type="subcellular location">
    <subcellularLocation>
        <location evidence="1">Secreted</location>
        <location evidence="1">Extracellular space</location>
        <location evidence="1">Extracellular matrix</location>
    </subcellularLocation>
</comment>
<accession>A0AAW0PDH3</accession>
<dbReference type="Pfam" id="PF07648">
    <property type="entry name" value="Kazal_2"/>
    <property type="match status" value="1"/>
</dbReference>
<keyword evidence="6" id="KW-0732">Signal</keyword>
<evidence type="ECO:0000256" key="1">
    <source>
        <dbReference type="ARBA" id="ARBA00004498"/>
    </source>
</evidence>
<evidence type="ECO:0000256" key="9">
    <source>
        <dbReference type="ARBA" id="ARBA00023157"/>
    </source>
</evidence>
<dbReference type="GO" id="GO:0005518">
    <property type="term" value="F:collagen binding"/>
    <property type="evidence" value="ECO:0007669"/>
    <property type="project" value="TreeGrafter"/>
</dbReference>
<dbReference type="InterPro" id="IPR000716">
    <property type="entry name" value="Thyroglobulin_1"/>
</dbReference>
<feature type="region of interest" description="Disordered" evidence="17">
    <location>
        <begin position="51"/>
        <end position="103"/>
    </location>
</feature>
<dbReference type="CDD" id="cd00191">
    <property type="entry name" value="TY"/>
    <property type="match status" value="1"/>
</dbReference>
<keyword evidence="4" id="KW-0483">Metalloprotease inhibitor</keyword>
<dbReference type="Gene3D" id="3.30.60.30">
    <property type="match status" value="1"/>
</dbReference>
<protein>
    <recommendedName>
        <fullName evidence="14">Testican-3</fullName>
    </recommendedName>
    <alternativeName>
        <fullName evidence="15">SPARC/osteonectin, CWCV, and Kazal-like domains proteoglycan 3</fullName>
    </alternativeName>
</protein>
<dbReference type="FunFam" id="1.10.238.10:FF:000053">
    <property type="entry name" value="Putative testican-3 isoform 3"/>
    <property type="match status" value="1"/>
</dbReference>
<evidence type="ECO:0000256" key="15">
    <source>
        <dbReference type="ARBA" id="ARBA00077290"/>
    </source>
</evidence>
<dbReference type="GO" id="GO:0005509">
    <property type="term" value="F:calcium ion binding"/>
    <property type="evidence" value="ECO:0007669"/>
    <property type="project" value="InterPro"/>
</dbReference>
<evidence type="ECO:0000256" key="4">
    <source>
        <dbReference type="ARBA" id="ARBA00022608"/>
    </source>
</evidence>
<reference evidence="21" key="1">
    <citation type="submission" date="2024-04" db="EMBL/GenBank/DDBJ databases">
        <title>Salinicola lusitanus LLJ914,a marine bacterium isolated from the Okinawa Trough.</title>
        <authorList>
            <person name="Li J."/>
        </authorList>
    </citation>
    <scope>NUCLEOTIDE SEQUENCE [LARGE SCALE GENOMIC DNA]</scope>
</reference>
<keyword evidence="5" id="KW-0646">Protease inhibitor</keyword>
<keyword evidence="9 16" id="KW-1015">Disulfide bond</keyword>
<keyword evidence="21" id="KW-1185">Reference proteome</keyword>
<evidence type="ECO:0000259" key="19">
    <source>
        <dbReference type="PROSITE" id="PS51465"/>
    </source>
</evidence>
<dbReference type="Proteomes" id="UP001460270">
    <property type="component" value="Unassembled WGS sequence"/>
</dbReference>
<dbReference type="EMBL" id="JBBPFD010000006">
    <property type="protein sequence ID" value="KAK7922761.1"/>
    <property type="molecule type" value="Genomic_DNA"/>
</dbReference>
<dbReference type="InterPro" id="IPR036857">
    <property type="entry name" value="Thyroglobulin_1_sf"/>
</dbReference>
<dbReference type="Pfam" id="PF10591">
    <property type="entry name" value="SPARC_Ca_bdg"/>
    <property type="match status" value="1"/>
</dbReference>
<evidence type="ECO:0000256" key="6">
    <source>
        <dbReference type="ARBA" id="ARBA00022729"/>
    </source>
</evidence>
<feature type="disulfide bond" evidence="16">
    <location>
        <begin position="535"/>
        <end position="542"/>
    </location>
</feature>
<keyword evidence="7" id="KW-0106">Calcium</keyword>
<comment type="caution">
    <text evidence="20">The sequence shown here is derived from an EMBL/GenBank/DDBJ whole genome shotgun (WGS) entry which is preliminary data.</text>
</comment>
<evidence type="ECO:0000256" key="10">
    <source>
        <dbReference type="ARBA" id="ARBA00023180"/>
    </source>
</evidence>
<dbReference type="PANTHER" id="PTHR13866:SF17">
    <property type="entry name" value="TESTICAN-1"/>
    <property type="match status" value="1"/>
</dbReference>
<evidence type="ECO:0000256" key="16">
    <source>
        <dbReference type="PROSITE-ProRule" id="PRU00500"/>
    </source>
</evidence>
<feature type="region of interest" description="Disordered" evidence="17">
    <location>
        <begin position="212"/>
        <end position="249"/>
    </location>
</feature>
<dbReference type="GO" id="GO:0050840">
    <property type="term" value="F:extracellular matrix binding"/>
    <property type="evidence" value="ECO:0007669"/>
    <property type="project" value="TreeGrafter"/>
</dbReference>
<evidence type="ECO:0000259" key="18">
    <source>
        <dbReference type="PROSITE" id="PS51162"/>
    </source>
</evidence>
<keyword evidence="10" id="KW-0325">Glycoprotein</keyword>
<feature type="domain" description="Thyroglobulin type-1" evidence="18">
    <location>
        <begin position="497"/>
        <end position="563"/>
    </location>
</feature>
<comment type="function">
    <text evidence="13">May participate in diverse steps of neurogenesis. Inhibits the processing of pro-matrix metalloproteinase 2 (MMP-2) by MT1-MMP and MT3-MMP. May interfere with tumor invasion.</text>
</comment>
<keyword evidence="3" id="KW-0272">Extracellular matrix</keyword>
<organism evidence="20 21">
    <name type="scientific">Mugilogobius chulae</name>
    <name type="common">yellowstripe goby</name>
    <dbReference type="NCBI Taxonomy" id="88201"/>
    <lineage>
        <taxon>Eukaryota</taxon>
        <taxon>Metazoa</taxon>
        <taxon>Chordata</taxon>
        <taxon>Craniata</taxon>
        <taxon>Vertebrata</taxon>
        <taxon>Euteleostomi</taxon>
        <taxon>Actinopterygii</taxon>
        <taxon>Neopterygii</taxon>
        <taxon>Teleostei</taxon>
        <taxon>Neoteleostei</taxon>
        <taxon>Acanthomorphata</taxon>
        <taxon>Gobiaria</taxon>
        <taxon>Gobiiformes</taxon>
        <taxon>Gobioidei</taxon>
        <taxon>Gobiidae</taxon>
        <taxon>Gobionellinae</taxon>
        <taxon>Mugilogobius</taxon>
    </lineage>
</organism>
<dbReference type="SUPFAM" id="SSF57610">
    <property type="entry name" value="Thyroglobulin type-1 domain"/>
    <property type="match status" value="1"/>
</dbReference>
<comment type="caution">
    <text evidence="16">Lacks conserved residue(s) required for the propagation of feature annotation.</text>
</comment>
<feature type="compositionally biased region" description="Basic and acidic residues" evidence="17">
    <location>
        <begin position="73"/>
        <end position="90"/>
    </location>
</feature>
<evidence type="ECO:0000256" key="3">
    <source>
        <dbReference type="ARBA" id="ARBA00022530"/>
    </source>
</evidence>
<feature type="compositionally biased region" description="Acidic residues" evidence="17">
    <location>
        <begin position="611"/>
        <end position="628"/>
    </location>
</feature>
<keyword evidence="8" id="KW-0654">Proteoglycan</keyword>
<dbReference type="FunFam" id="3.30.60.30:FF:000003">
    <property type="entry name" value="SPARC/osteonectin, cwcv and kazal-like domains proteoglycan 3"/>
    <property type="match status" value="1"/>
</dbReference>
<dbReference type="InterPro" id="IPR011992">
    <property type="entry name" value="EF-hand-dom_pair"/>
</dbReference>
<dbReference type="CDD" id="cd00104">
    <property type="entry name" value="KAZAL_FS"/>
    <property type="match status" value="1"/>
</dbReference>
<feature type="compositionally biased region" description="Basic residues" evidence="17">
    <location>
        <begin position="595"/>
        <end position="606"/>
    </location>
</feature>
<dbReference type="SMART" id="SM00280">
    <property type="entry name" value="KAZAL"/>
    <property type="match status" value="1"/>
</dbReference>
<dbReference type="Pfam" id="PF00086">
    <property type="entry name" value="Thyroglobulin_1"/>
    <property type="match status" value="1"/>
</dbReference>
<dbReference type="PROSITE" id="PS51162">
    <property type="entry name" value="THYROGLOBULIN_1_2"/>
    <property type="match status" value="1"/>
</dbReference>
<evidence type="ECO:0000313" key="21">
    <source>
        <dbReference type="Proteomes" id="UP001460270"/>
    </source>
</evidence>
<evidence type="ECO:0000256" key="12">
    <source>
        <dbReference type="ARBA" id="ARBA00023215"/>
    </source>
</evidence>
<gene>
    <name evidence="20" type="ORF">WMY93_009663</name>
</gene>